<sequence length="103" mass="11725">MIPQPSQGDGEKAWRQYAGDLRHMLGDASQLIEKLERDVERKERALRDGQRRGKKIRWLLNRAYRELIDGDTPAAIRLLAAHRPADEGASQSLGALPKAERRQ</sequence>
<accession>A0ABR8NQ98</accession>
<comment type="caution">
    <text evidence="2">The sequence shown here is derived from an EMBL/GenBank/DDBJ whole genome shotgun (WGS) entry which is preliminary data.</text>
</comment>
<keyword evidence="3" id="KW-1185">Reference proteome</keyword>
<keyword evidence="1" id="KW-0175">Coiled coil</keyword>
<feature type="coiled-coil region" evidence="1">
    <location>
        <begin position="25"/>
        <end position="52"/>
    </location>
</feature>
<gene>
    <name evidence="2" type="ORF">IF188_14010</name>
</gene>
<proteinExistence type="predicted"/>
<dbReference type="EMBL" id="JACXZS010000009">
    <property type="protein sequence ID" value="MBD3942811.1"/>
    <property type="molecule type" value="Genomic_DNA"/>
</dbReference>
<dbReference type="RefSeq" id="WP_191172423.1">
    <property type="nucleotide sequence ID" value="NZ_JACXZS010000009.1"/>
</dbReference>
<evidence type="ECO:0000256" key="1">
    <source>
        <dbReference type="SAM" id="Coils"/>
    </source>
</evidence>
<evidence type="ECO:0000313" key="3">
    <source>
        <dbReference type="Proteomes" id="UP000598426"/>
    </source>
</evidence>
<dbReference type="Proteomes" id="UP000598426">
    <property type="component" value="Unassembled WGS sequence"/>
</dbReference>
<evidence type="ECO:0000313" key="2">
    <source>
        <dbReference type="EMBL" id="MBD3942811.1"/>
    </source>
</evidence>
<name>A0ABR8NQ98_9MICO</name>
<reference evidence="2 3" key="1">
    <citation type="submission" date="2020-09" db="EMBL/GenBank/DDBJ databases">
        <title>Isolation and identification of active actinomycetes.</title>
        <authorList>
            <person name="Li X."/>
        </authorList>
    </citation>
    <scope>NUCLEOTIDE SEQUENCE [LARGE SCALE GENOMIC DNA]</scope>
    <source>
        <strain evidence="2 3">NEAU-LLC</strain>
    </source>
</reference>
<protein>
    <submittedName>
        <fullName evidence="2">Uncharacterized protein</fullName>
    </submittedName>
</protein>
<organism evidence="2 3">
    <name type="scientific">Microbacterium helvum</name>
    <dbReference type="NCBI Taxonomy" id="2773713"/>
    <lineage>
        <taxon>Bacteria</taxon>
        <taxon>Bacillati</taxon>
        <taxon>Actinomycetota</taxon>
        <taxon>Actinomycetes</taxon>
        <taxon>Micrococcales</taxon>
        <taxon>Microbacteriaceae</taxon>
        <taxon>Microbacterium</taxon>
    </lineage>
</organism>